<feature type="transmembrane region" description="Helical" evidence="5">
    <location>
        <begin position="31"/>
        <end position="51"/>
    </location>
</feature>
<dbReference type="InterPro" id="IPR001509">
    <property type="entry name" value="Epimerase_deHydtase"/>
</dbReference>
<sequence length="350" mass="39355">MDYKNNVIQNDLKLITGQDYISWDKLKNKTVLITGASGMLATYMVYTLSYLNDKFNYNIKIIGTVRNIEKANSKFFSLLEKEYFVLIQHDVVLPLTYKENIDYIVHAASNASPKFILSDPVGIINANVIGTSNLLNFAKEHQIKNFLFLSTREVYGKAISENIDENSYGGFDILSSRACYPESKRMAETILKSFNDQFGVPFTIARIAHSYGPGMQLKDDGRIMSDLLNNVVNSENIVLKSDGTAERAFCYIADAVSALFLIMLDGENTNAYNVANEDEPIEIRGLAKKLTEIFPDKNISVIFDIPKEMGAGYSKMGRTKLNTEKLELLGWKKNVSLEQGLVKTLKVIEE</sequence>
<dbReference type="GO" id="GO:0042732">
    <property type="term" value="P:D-xylose metabolic process"/>
    <property type="evidence" value="ECO:0007669"/>
    <property type="project" value="InterPro"/>
</dbReference>
<keyword evidence="8" id="KW-1185">Reference proteome</keyword>
<dbReference type="EMBL" id="MKIQ01000002">
    <property type="protein sequence ID" value="OFI47938.1"/>
    <property type="molecule type" value="Genomic_DNA"/>
</dbReference>
<evidence type="ECO:0000256" key="3">
    <source>
        <dbReference type="ARBA" id="ARBA00023027"/>
    </source>
</evidence>
<evidence type="ECO:0000256" key="5">
    <source>
        <dbReference type="SAM" id="Phobius"/>
    </source>
</evidence>
<organism evidence="7 8">
    <name type="scientific">Floricoccus penangensis</name>
    <dbReference type="NCBI Taxonomy" id="1859475"/>
    <lineage>
        <taxon>Bacteria</taxon>
        <taxon>Bacillati</taxon>
        <taxon>Bacillota</taxon>
        <taxon>Bacilli</taxon>
        <taxon>Lactobacillales</taxon>
        <taxon>Streptococcaceae</taxon>
        <taxon>Floricoccus</taxon>
    </lineage>
</organism>
<dbReference type="GO" id="GO:0005737">
    <property type="term" value="C:cytoplasm"/>
    <property type="evidence" value="ECO:0007669"/>
    <property type="project" value="TreeGrafter"/>
</dbReference>
<reference evidence="8" key="1">
    <citation type="submission" date="2016-09" db="EMBL/GenBank/DDBJ databases">
        <title>Draft genome sequence of a novel species of the family Streptococcaceae isolated from flowers.</title>
        <authorList>
            <person name="Chuah L.-O."/>
            <person name="Yap K.-P."/>
            <person name="Thong K.L."/>
            <person name="Liong M.T."/>
            <person name="Ahmad R."/>
            <person name="Rusul G."/>
        </authorList>
    </citation>
    <scope>NUCLEOTIDE SEQUENCE [LARGE SCALE GENOMIC DNA]</scope>
    <source>
        <strain evidence="8">HibF3</strain>
    </source>
</reference>
<name>A0A9Q5P0M4_9LACT</name>
<keyword evidence="5" id="KW-1133">Transmembrane helix</keyword>
<evidence type="ECO:0000259" key="6">
    <source>
        <dbReference type="Pfam" id="PF01370"/>
    </source>
</evidence>
<keyword evidence="5" id="KW-0472">Membrane</keyword>
<evidence type="ECO:0000313" key="7">
    <source>
        <dbReference type="EMBL" id="OFI47938.1"/>
    </source>
</evidence>
<protein>
    <submittedName>
        <fullName evidence="7">Nucleotide sugar dehydratase</fullName>
    </submittedName>
</protein>
<dbReference type="PANTHER" id="PTHR43078">
    <property type="entry name" value="UDP-GLUCURONIC ACID DECARBOXYLASE-RELATED"/>
    <property type="match status" value="1"/>
</dbReference>
<comment type="caution">
    <text evidence="7">The sequence shown here is derived from an EMBL/GenBank/DDBJ whole genome shotgun (WGS) entry which is preliminary data.</text>
</comment>
<dbReference type="GO" id="GO:0070403">
    <property type="term" value="F:NAD+ binding"/>
    <property type="evidence" value="ECO:0007669"/>
    <property type="project" value="InterPro"/>
</dbReference>
<dbReference type="InterPro" id="IPR044516">
    <property type="entry name" value="UXS-like"/>
</dbReference>
<dbReference type="GO" id="GO:0048040">
    <property type="term" value="F:UDP-glucuronate decarboxylase activity"/>
    <property type="evidence" value="ECO:0007669"/>
    <property type="project" value="TreeGrafter"/>
</dbReference>
<comment type="cofactor">
    <cofactor evidence="1">
        <name>NAD(+)</name>
        <dbReference type="ChEBI" id="CHEBI:57540"/>
    </cofactor>
</comment>
<evidence type="ECO:0000256" key="4">
    <source>
        <dbReference type="ARBA" id="ARBA00023239"/>
    </source>
</evidence>
<dbReference type="AlphaFoldDB" id="A0A9Q5P0M4"/>
<feature type="domain" description="NAD-dependent epimerase/dehydratase" evidence="6">
    <location>
        <begin position="31"/>
        <end position="275"/>
    </location>
</feature>
<evidence type="ECO:0000256" key="1">
    <source>
        <dbReference type="ARBA" id="ARBA00001911"/>
    </source>
</evidence>
<proteinExistence type="predicted"/>
<dbReference type="Gene3D" id="3.40.50.720">
    <property type="entry name" value="NAD(P)-binding Rossmann-like Domain"/>
    <property type="match status" value="1"/>
</dbReference>
<keyword evidence="4" id="KW-0456">Lyase</keyword>
<dbReference type="Proteomes" id="UP000177273">
    <property type="component" value="Unassembled WGS sequence"/>
</dbReference>
<accession>A0A9Q5P0M4</accession>
<dbReference type="SUPFAM" id="SSF51735">
    <property type="entry name" value="NAD(P)-binding Rossmann-fold domains"/>
    <property type="match status" value="1"/>
</dbReference>
<keyword evidence="2" id="KW-0210">Decarboxylase</keyword>
<dbReference type="InterPro" id="IPR036291">
    <property type="entry name" value="NAD(P)-bd_dom_sf"/>
</dbReference>
<keyword evidence="3" id="KW-0520">NAD</keyword>
<evidence type="ECO:0000256" key="2">
    <source>
        <dbReference type="ARBA" id="ARBA00022793"/>
    </source>
</evidence>
<gene>
    <name evidence="7" type="ORF">BG262_08010</name>
</gene>
<dbReference type="PANTHER" id="PTHR43078:SF7">
    <property type="entry name" value="UDP-GLUCURONATE DECARBOXYLASE"/>
    <property type="match status" value="1"/>
</dbReference>
<evidence type="ECO:0000313" key="8">
    <source>
        <dbReference type="Proteomes" id="UP000177273"/>
    </source>
</evidence>
<keyword evidence="5" id="KW-0812">Transmembrane</keyword>
<dbReference type="Pfam" id="PF01370">
    <property type="entry name" value="Epimerase"/>
    <property type="match status" value="1"/>
</dbReference>